<reference evidence="2" key="1">
    <citation type="submission" date="2018-02" db="EMBL/GenBank/DDBJ databases">
        <authorList>
            <person name="Vasarhelyi B.M."/>
            <person name="Deshmukh S."/>
            <person name="Balint B."/>
            <person name="Kukolya J."/>
        </authorList>
    </citation>
    <scope>NUCLEOTIDE SEQUENCE</scope>
    <source>
        <strain evidence="2">KB22</strain>
    </source>
</reference>
<keyword evidence="3" id="KW-1185">Reference proteome</keyword>
<dbReference type="InterPro" id="IPR041700">
    <property type="entry name" value="OMP_b-brl_3"/>
</dbReference>
<evidence type="ECO:0000313" key="2">
    <source>
        <dbReference type="EMBL" id="MBE8714804.1"/>
    </source>
</evidence>
<name>A0A928V187_9SPHI</name>
<dbReference type="AlphaFoldDB" id="A0A928V187"/>
<dbReference type="EMBL" id="PRDK01000008">
    <property type="protein sequence ID" value="MBE8714804.1"/>
    <property type="molecule type" value="Genomic_DNA"/>
</dbReference>
<sequence>MIKYFFVINLFLLYSFNCKSQERMDKFFAIRGLIIDSVSHDAVKSATISLYNNNNNLIKYGLSNLKGEFELKDVQYQDTVILKISHLSYNIFILKIAAPSDGLLILKNTFLTTKTKDINEIVIEKPPILLNKDTLEIYPEAFDLGENTVIEDLLKKVPGIVVWGDGQITVNGKKVTKLLVEGKKFFGTDPLIATRNLPNNAVSKITVYENPKPETSENSTLSMDITLKNNNKSGVFGKVGAGIGDTKRKETAGSLNFFNKKNQISLFAAQNNTNKEAYTVGDFLRVNTYMPGGEDYNSYSSSFNKIGYNEFLILGSRFERSWTKNVNSELDVLNYIKNATIEQESNEIYQLEIGSQDVKSNSTSTIKNQVFKANNDNKFKFKNREFKVNSKIYHTIDDLKINLIKTISQDSKQVYLIDNANSTRAKNLDKSLYLNYNDKGLLGRDKVNVFYEFRQVDKVLNQNQHLIFVDSNYTSETLNRTKINDVKRLNHNLFANIEILSAFGKISKWRLNSESYFALSSHTESQIDRHFNQFTQNYDIVNGAISFNDDYREFHWRPGLKLSRSFIEIFGRGSNEWGSSAMINYETTMGQNRSSSDFRTIKNNFKSILPSADIYYTWYRSGKENSLILNYNTNLIRPQLYQQVSLLDTTQKDFNYVGNKDLTPEYNHVIEFKFNNRKIKNSFNQNLTFRYTLRKDQLADSSIYQNDGLRKSYTVNIKGTPCYSLNYDLLSSTRIFGKPLNMKLFANFTGEKGYYYINESLINMKNYGFETSFNFDYLPHDKITTSIKTTNSKQFSQFTNYANKTTTNILNIDAVIKLPMRTTFINSISFIDSKISRLENNQQYLWNIHLYHRFFKKERFEIKFSMFDLLSQKSSVKNYISGNMIKQEINNNLEQYFMFSLSYFPRKF</sequence>
<proteinExistence type="predicted"/>
<comment type="caution">
    <text evidence="2">The sequence shown here is derived from an EMBL/GenBank/DDBJ whole genome shotgun (WGS) entry which is preliminary data.</text>
</comment>
<organism evidence="2 3">
    <name type="scientific">Sphingobacterium hungaricum</name>
    <dbReference type="NCBI Taxonomy" id="2082723"/>
    <lineage>
        <taxon>Bacteria</taxon>
        <taxon>Pseudomonadati</taxon>
        <taxon>Bacteroidota</taxon>
        <taxon>Sphingobacteriia</taxon>
        <taxon>Sphingobacteriales</taxon>
        <taxon>Sphingobacteriaceae</taxon>
        <taxon>Sphingobacterium</taxon>
    </lineage>
</organism>
<dbReference type="Proteomes" id="UP000616201">
    <property type="component" value="Unassembled WGS sequence"/>
</dbReference>
<protein>
    <recommendedName>
        <fullName evidence="1">Outer membrane protein beta-barrel domain-containing protein</fullName>
    </recommendedName>
</protein>
<accession>A0A928V187</accession>
<feature type="domain" description="Outer membrane protein beta-barrel" evidence="1">
    <location>
        <begin position="583"/>
        <end position="903"/>
    </location>
</feature>
<evidence type="ECO:0000313" key="3">
    <source>
        <dbReference type="Proteomes" id="UP000616201"/>
    </source>
</evidence>
<dbReference type="SUPFAM" id="SSF56935">
    <property type="entry name" value="Porins"/>
    <property type="match status" value="1"/>
</dbReference>
<evidence type="ECO:0000259" key="1">
    <source>
        <dbReference type="Pfam" id="PF14905"/>
    </source>
</evidence>
<gene>
    <name evidence="2" type="ORF">C4F49_14050</name>
</gene>
<dbReference type="Pfam" id="PF14905">
    <property type="entry name" value="OMP_b-brl_3"/>
    <property type="match status" value="1"/>
</dbReference>